<reference evidence="1 2" key="1">
    <citation type="submission" date="2016-10" db="EMBL/GenBank/DDBJ databases">
        <title>Arsenicibacter rosenii gen. nov., sp. nov., an efficient arsenic-methylating bacterium isolated from an arsenic-contaminated paddy soil.</title>
        <authorList>
            <person name="Huang K."/>
        </authorList>
    </citation>
    <scope>NUCLEOTIDE SEQUENCE [LARGE SCALE GENOMIC DNA]</scope>
    <source>
        <strain evidence="1 2">SM-1</strain>
    </source>
</reference>
<proteinExistence type="predicted"/>
<accession>A0A1S2VH93</accession>
<evidence type="ECO:0000313" key="2">
    <source>
        <dbReference type="Proteomes" id="UP000181790"/>
    </source>
</evidence>
<dbReference type="InterPro" id="IPR013783">
    <property type="entry name" value="Ig-like_fold"/>
</dbReference>
<gene>
    <name evidence="1" type="ORF">BLX24_16380</name>
</gene>
<dbReference type="AlphaFoldDB" id="A0A1S2VH93"/>
<evidence type="ECO:0000313" key="1">
    <source>
        <dbReference type="EMBL" id="OIN58102.1"/>
    </source>
</evidence>
<dbReference type="EMBL" id="MORL01000008">
    <property type="protein sequence ID" value="OIN58102.1"/>
    <property type="molecule type" value="Genomic_DNA"/>
</dbReference>
<dbReference type="RefSeq" id="WP_071504252.1">
    <property type="nucleotide sequence ID" value="NZ_MORL01000008.1"/>
</dbReference>
<organism evidence="1 2">
    <name type="scientific">Arsenicibacter rosenii</name>
    <dbReference type="NCBI Taxonomy" id="1750698"/>
    <lineage>
        <taxon>Bacteria</taxon>
        <taxon>Pseudomonadati</taxon>
        <taxon>Bacteroidota</taxon>
        <taxon>Cytophagia</taxon>
        <taxon>Cytophagales</taxon>
        <taxon>Spirosomataceae</taxon>
        <taxon>Arsenicibacter</taxon>
    </lineage>
</organism>
<keyword evidence="2" id="KW-1185">Reference proteome</keyword>
<dbReference type="Proteomes" id="UP000181790">
    <property type="component" value="Unassembled WGS sequence"/>
</dbReference>
<dbReference type="Gene3D" id="2.60.40.10">
    <property type="entry name" value="Immunoglobulins"/>
    <property type="match status" value="1"/>
</dbReference>
<dbReference type="OrthoDB" id="9805017at2"/>
<protein>
    <recommendedName>
        <fullName evidence="3">Ig-like domain-containing protein</fullName>
    </recommendedName>
</protein>
<evidence type="ECO:0008006" key="3">
    <source>
        <dbReference type="Google" id="ProtNLM"/>
    </source>
</evidence>
<name>A0A1S2VH93_9BACT</name>
<sequence>MFFLLFFSLDAYPQTYTKNNLSQFSNPAGQYTITVNGCSLLCGYSVSNASAVASTTLTDFATINISGISLLTGITSSVRVKLQSSTVSKAGDYAGLVIGTGSTLNVNLFNAMSMKTYKGGVKQDDVSSSQLLSLDLLGLLGNTQREIAFKTTKDFDEVELVITGSSLLGLSLFNSVEYYYAFGGQTLGTFAFNCGSASTSGIFVAGTPSSGTLTVPVTGSTSGIVSLSVTGTGFTSVPLPYTTTITNGQTSIPVPLTFTGAGSAGTRVLTVASSYTSASGPGSCTAQATVYLPATITILSPASGSQTYLTPAVNGTANAGASVTVLAPGNPACVVTASGAGSWTCTSLSLSPGPVTVTAVVTTIAGTASATVSFTALNPPCSTPSALTVTPVSASLNIGSITDFSATGGSPGTISWSVNPATGLSPATSGTGTTTGGLIFAGAGSFTLTFIASNSSSPASCTTAQSVTATAIIVVTDPYAIVSVKVLLGGAYEATADLMRDDLRSRNLIPMIEPYSSSALVGTGFTHTGGGGGEMTTSSVLSTTGNDAVVDWVFLELRAPGSSSTVIATQSAFVQRDGDVVARDGVSAVPFAVGAGNYYVAVRHRNHLGVMTATALTLSSTAVTVDFTSPSVNTYGAQAQRLIGTTNKRVLWAGNAGTNRSVIYQGANNDTSLLLAQVQLDGGNVDGVLTYIVSKYLSGDLNMDGRIISQGPSNDLQTLFLNVLLHPDNGSSSLSHIIQEQLP</sequence>
<comment type="caution">
    <text evidence="1">The sequence shown here is derived from an EMBL/GenBank/DDBJ whole genome shotgun (WGS) entry which is preliminary data.</text>
</comment>